<feature type="compositionally biased region" description="Low complexity" evidence="1">
    <location>
        <begin position="642"/>
        <end position="672"/>
    </location>
</feature>
<organism evidence="2 3">
    <name type="scientific">Demequina litoralis</name>
    <dbReference type="NCBI Taxonomy" id="3051660"/>
    <lineage>
        <taxon>Bacteria</taxon>
        <taxon>Bacillati</taxon>
        <taxon>Actinomycetota</taxon>
        <taxon>Actinomycetes</taxon>
        <taxon>Micrococcales</taxon>
        <taxon>Demequinaceae</taxon>
        <taxon>Demequina</taxon>
    </lineage>
</organism>
<accession>A0ABT8G7Q7</accession>
<dbReference type="InterPro" id="IPR027417">
    <property type="entry name" value="P-loop_NTPase"/>
</dbReference>
<dbReference type="RefSeq" id="WP_301131609.1">
    <property type="nucleotide sequence ID" value="NZ_JAUHPW010000003.1"/>
</dbReference>
<dbReference type="Proteomes" id="UP001172728">
    <property type="component" value="Unassembled WGS sequence"/>
</dbReference>
<comment type="caution">
    <text evidence="2">The sequence shown here is derived from an EMBL/GenBank/DDBJ whole genome shotgun (WGS) entry which is preliminary data.</text>
</comment>
<dbReference type="SUPFAM" id="SSF52540">
    <property type="entry name" value="P-loop containing nucleoside triphosphate hydrolases"/>
    <property type="match status" value="1"/>
</dbReference>
<gene>
    <name evidence="2" type="ORF">QQX09_04705</name>
</gene>
<protein>
    <recommendedName>
        <fullName evidence="4">Sulfotransferase family protein</fullName>
    </recommendedName>
</protein>
<feature type="region of interest" description="Disordered" evidence="1">
    <location>
        <begin position="313"/>
        <end position="337"/>
    </location>
</feature>
<evidence type="ECO:0000256" key="1">
    <source>
        <dbReference type="SAM" id="MobiDB-lite"/>
    </source>
</evidence>
<dbReference type="Gene3D" id="3.40.50.300">
    <property type="entry name" value="P-loop containing nucleotide triphosphate hydrolases"/>
    <property type="match status" value="1"/>
</dbReference>
<dbReference type="EMBL" id="JAUHPW010000003">
    <property type="protein sequence ID" value="MDN4475158.1"/>
    <property type="molecule type" value="Genomic_DNA"/>
</dbReference>
<keyword evidence="3" id="KW-1185">Reference proteome</keyword>
<evidence type="ECO:0000313" key="2">
    <source>
        <dbReference type="EMBL" id="MDN4475158.1"/>
    </source>
</evidence>
<feature type="region of interest" description="Disordered" evidence="1">
    <location>
        <begin position="641"/>
        <end position="672"/>
    </location>
</feature>
<evidence type="ECO:0008006" key="4">
    <source>
        <dbReference type="Google" id="ProtNLM"/>
    </source>
</evidence>
<sequence>MFLRRQKFRARVLVHIGMHKSATTVIQRAARAERPRLAEQGVTYPGKGGNHKQLTETIWAPKRPLKGDSPAERRWDALVDEVARAPRRAFISAEHLASSRPRDLERMAASLGADTQIVITIRPLLEMVPSIWQQFVKERRSVAFVDWLEDVFRGDRTSETTPQFWRRHDLGELVATWREAFPKHPIVVVTLDKDRPGLLFESFERLLGLKRGTFVSPSGDGYASNRGLSIEEAELLRAVNALTDQAPDDYYPYIRNGMVASIQAGRRPEREEGSLRVPDAYRDAILAVAREGVARARALGVIEIGDLDRYADGGRPVDAGSPPPAASAAPAGPHRGSVHGDTVALALAGVASRATGNGVLYAEAGPADDPDVGPLPSEIAPDASPAPVTASRIAVFADHDLYGRLRDEGVAADEAWRCARLTRWQEMSGADGAAAPLCQVRGDATVAIGAAWGVTWSPASALAALEGLEGPIDVDIELPGLTALIGRAWERALLLGVDLDLDRWLSDAADGALDPRACLPDPARMVELVDALRGHAAVRTVRVVAAPAPTTRRIDTVEAGLLRAASRHHHGTDANLFGIAHVLLDGSMAALRGRRPSAAVPVAPPDAVAPYLAARARALDALEARGVDVSEVAAWAHDDDAAPIAPDDAAPIAPDAATEAPAEAPAPGVDDAAPVPFETATTAIAGAYAVASGFDPELTPGMAPLPMRRWGWR</sequence>
<reference evidence="2" key="1">
    <citation type="submission" date="2023-06" db="EMBL/GenBank/DDBJ databases">
        <title>Sysu t00192.</title>
        <authorList>
            <person name="Gao L."/>
            <person name="Fang B.-Z."/>
            <person name="Li W.-J."/>
        </authorList>
    </citation>
    <scope>NUCLEOTIDE SEQUENCE</scope>
    <source>
        <strain evidence="2">SYSU T00192</strain>
    </source>
</reference>
<proteinExistence type="predicted"/>
<name>A0ABT8G7Q7_9MICO</name>
<evidence type="ECO:0000313" key="3">
    <source>
        <dbReference type="Proteomes" id="UP001172728"/>
    </source>
</evidence>